<dbReference type="PROSITE" id="PS51257">
    <property type="entry name" value="PROKAR_LIPOPROTEIN"/>
    <property type="match status" value="1"/>
</dbReference>
<reference evidence="3" key="2">
    <citation type="submission" date="2023-02" db="EMBL/GenBank/DDBJ databases">
        <authorList>
            <person name="Swenson N.G."/>
            <person name="Wegrzyn J.L."/>
            <person name="Mcevoy S.L."/>
        </authorList>
    </citation>
    <scope>NUCLEOTIDE SEQUENCE</scope>
    <source>
        <strain evidence="3">91603</strain>
        <tissue evidence="3">Leaf</tissue>
    </source>
</reference>
<comment type="caution">
    <text evidence="3">The sequence shown here is derived from an EMBL/GenBank/DDBJ whole genome shotgun (WGS) entry which is preliminary data.</text>
</comment>
<dbReference type="EMBL" id="JAJSOW010000100">
    <property type="protein sequence ID" value="KAI9184729.1"/>
    <property type="molecule type" value="Genomic_DNA"/>
</dbReference>
<evidence type="ECO:0000313" key="4">
    <source>
        <dbReference type="Proteomes" id="UP001064489"/>
    </source>
</evidence>
<evidence type="ECO:0000256" key="1">
    <source>
        <dbReference type="SAM" id="Phobius"/>
    </source>
</evidence>
<dbReference type="PROSITE" id="PS50948">
    <property type="entry name" value="PAN"/>
    <property type="match status" value="1"/>
</dbReference>
<protein>
    <recommendedName>
        <fullName evidence="2">Apple domain-containing protein</fullName>
    </recommendedName>
</protein>
<dbReference type="Proteomes" id="UP001064489">
    <property type="component" value="Chromosome 3"/>
</dbReference>
<dbReference type="PANTHER" id="PTHR32444:SF234">
    <property type="entry name" value="RECEPTOR-LIKE SERINE_THREONINE-PROTEIN KINASE"/>
    <property type="match status" value="1"/>
</dbReference>
<organism evidence="3 4">
    <name type="scientific">Acer negundo</name>
    <name type="common">Box elder</name>
    <dbReference type="NCBI Taxonomy" id="4023"/>
    <lineage>
        <taxon>Eukaryota</taxon>
        <taxon>Viridiplantae</taxon>
        <taxon>Streptophyta</taxon>
        <taxon>Embryophyta</taxon>
        <taxon>Tracheophyta</taxon>
        <taxon>Spermatophyta</taxon>
        <taxon>Magnoliopsida</taxon>
        <taxon>eudicotyledons</taxon>
        <taxon>Gunneridae</taxon>
        <taxon>Pentapetalae</taxon>
        <taxon>rosids</taxon>
        <taxon>malvids</taxon>
        <taxon>Sapindales</taxon>
        <taxon>Sapindaceae</taxon>
        <taxon>Hippocastanoideae</taxon>
        <taxon>Acereae</taxon>
        <taxon>Acer</taxon>
    </lineage>
</organism>
<dbReference type="Pfam" id="PF08276">
    <property type="entry name" value="PAN_2"/>
    <property type="match status" value="1"/>
</dbReference>
<feature type="transmembrane region" description="Helical" evidence="1">
    <location>
        <begin position="70"/>
        <end position="93"/>
    </location>
</feature>
<feature type="domain" description="Apple" evidence="2">
    <location>
        <begin position="1"/>
        <end position="57"/>
    </location>
</feature>
<reference evidence="3" key="1">
    <citation type="journal article" date="2022" name="Plant J.">
        <title>Strategies of tolerance reflected in two North American maple genomes.</title>
        <authorList>
            <person name="McEvoy S.L."/>
            <person name="Sezen U.U."/>
            <person name="Trouern-Trend A."/>
            <person name="McMahon S.M."/>
            <person name="Schaberg P.G."/>
            <person name="Yang J."/>
            <person name="Wegrzyn J.L."/>
            <person name="Swenson N.G."/>
        </authorList>
    </citation>
    <scope>NUCLEOTIDE SEQUENCE</scope>
    <source>
        <strain evidence="3">91603</strain>
    </source>
</reference>
<evidence type="ECO:0000259" key="2">
    <source>
        <dbReference type="PROSITE" id="PS50948"/>
    </source>
</evidence>
<keyword evidence="4" id="KW-1185">Reference proteome</keyword>
<dbReference type="InterPro" id="IPR003609">
    <property type="entry name" value="Pan_app"/>
</dbReference>
<keyword evidence="1" id="KW-1133">Transmembrane helix</keyword>
<sequence>MDLKECIEKCLDNSSCTAYTNPNINGTGSGCAMWFGDLIDIKRFANSGQSLFIRMSASEIGTKAEPETKVVVAIVVSTIVVVAGLLVVGYYMYKSRTKLIDVVIELSGLRWTSSHELHEPAATWFVKHSATGSCDD</sequence>
<keyword evidence="1" id="KW-0472">Membrane</keyword>
<proteinExistence type="predicted"/>
<evidence type="ECO:0000313" key="3">
    <source>
        <dbReference type="EMBL" id="KAI9184729.1"/>
    </source>
</evidence>
<dbReference type="PANTHER" id="PTHR32444">
    <property type="entry name" value="BULB-TYPE LECTIN DOMAIN-CONTAINING PROTEIN"/>
    <property type="match status" value="1"/>
</dbReference>
<accession>A0AAD5NW29</accession>
<dbReference type="AlphaFoldDB" id="A0AAD5NW29"/>
<gene>
    <name evidence="3" type="ORF">LWI28_000524</name>
</gene>
<keyword evidence="1" id="KW-0812">Transmembrane</keyword>
<name>A0AAD5NW29_ACENE</name>
<dbReference type="CDD" id="cd01098">
    <property type="entry name" value="PAN_AP_plant"/>
    <property type="match status" value="1"/>
</dbReference>